<dbReference type="OrthoDB" id="6193797at2"/>
<accession>A0A1P8ULU1</accession>
<evidence type="ECO:0000313" key="3">
    <source>
        <dbReference type="EMBL" id="APZ50353.1"/>
    </source>
</evidence>
<dbReference type="PANTHER" id="PTHR12558:SF13">
    <property type="entry name" value="CELL DIVISION CYCLE PROTEIN 27 HOMOLOG"/>
    <property type="match status" value="1"/>
</dbReference>
<protein>
    <submittedName>
        <fullName evidence="3">Tetratricopeptide repeat-containing protein</fullName>
    </submittedName>
</protein>
<dbReference type="KEGG" id="paby:Ga0080574_TMP19"/>
<evidence type="ECO:0000256" key="1">
    <source>
        <dbReference type="PROSITE-ProRule" id="PRU00339"/>
    </source>
</evidence>
<organism evidence="3 4">
    <name type="scientific">Salipiger abyssi</name>
    <dbReference type="NCBI Taxonomy" id="1250539"/>
    <lineage>
        <taxon>Bacteria</taxon>
        <taxon>Pseudomonadati</taxon>
        <taxon>Pseudomonadota</taxon>
        <taxon>Alphaproteobacteria</taxon>
        <taxon>Rhodobacterales</taxon>
        <taxon>Roseobacteraceae</taxon>
        <taxon>Salipiger</taxon>
    </lineage>
</organism>
<dbReference type="SUPFAM" id="SSF53756">
    <property type="entry name" value="UDP-Glycosyltransferase/glycogen phosphorylase"/>
    <property type="match status" value="1"/>
</dbReference>
<dbReference type="Proteomes" id="UP000187059">
    <property type="component" value="Plasmid pPABY5"/>
</dbReference>
<name>A0A1P8ULU1_9RHOB</name>
<keyword evidence="4" id="KW-1185">Reference proteome</keyword>
<sequence>MTTQTLSRKEKRAAIAKASKLYGLKGDDALAIHNAYLAMQKGDLGGALRLAHPVTQRHPKNPHGWILLGSAALTQREGETAKAFFSQAVDCAPRGARALAGLGKAHVLCAEVEPAVAVMERAIEAGSKDVPMLLLYLDLTGRLGRRLHAAKRLEPLAQKLDSADLAYKLGLSLQEVDEIRRAAACFQRAYALDPTPEAHQIAQTQALLYTQQIAEAEARARELLDRLEDRDQLALVLLTALRLQRRGDEALTFAESFEFATPEGFAQARGMVANVLQDRGDMKGAEAAYQEAMHIAGEQPRIRKAYGVFCYRDGRYAEGAPHYEKRLPEAQRRKLPVENAASENLSAQDRLFVMAEQGIGDQIALLSLLRIAPLKQGAEVTFVGDPRHGALLHDNGLGIGHLSQPELNKVTPPVAPQEMVFLGDLTRYLPESAPEARHGPYLAPDADAAQEIRARYEALAGGRPIFGLAWASRSLIGALRSLPLTEMIAALPEGALVVDLQYGDTRDEIAAAQAARPDLTFHHDPAIDQMTDLAGFAAQLAALDHVITIDNTTAHLAGALGHPDAHLLLPAGSECMWYWGGEGAQDPWYGALHLHRQREAGDWSAPLAALSACFTN</sequence>
<feature type="repeat" description="TPR" evidence="1">
    <location>
        <begin position="163"/>
        <end position="196"/>
    </location>
</feature>
<dbReference type="PROSITE" id="PS50005">
    <property type="entry name" value="TPR"/>
    <property type="match status" value="1"/>
</dbReference>
<keyword evidence="3" id="KW-0614">Plasmid</keyword>
<dbReference type="InterPro" id="IPR019734">
    <property type="entry name" value="TPR_rpt"/>
</dbReference>
<dbReference type="SMART" id="SM00028">
    <property type="entry name" value="TPR"/>
    <property type="match status" value="4"/>
</dbReference>
<proteinExistence type="predicted"/>
<dbReference type="Pfam" id="PF13432">
    <property type="entry name" value="TPR_16"/>
    <property type="match status" value="1"/>
</dbReference>
<evidence type="ECO:0000256" key="2">
    <source>
        <dbReference type="SAM" id="Coils"/>
    </source>
</evidence>
<gene>
    <name evidence="3" type="ORF">Ga0080574_TMP19</name>
</gene>
<dbReference type="SUPFAM" id="SSF48452">
    <property type="entry name" value="TPR-like"/>
    <property type="match status" value="2"/>
</dbReference>
<keyword evidence="2" id="KW-0175">Coiled coil</keyword>
<dbReference type="EMBL" id="CP015089">
    <property type="protein sequence ID" value="APZ50353.1"/>
    <property type="molecule type" value="Genomic_DNA"/>
</dbReference>
<dbReference type="RefSeq" id="WP_076693932.1">
    <property type="nucleotide sequence ID" value="NZ_CP015089.1"/>
</dbReference>
<keyword evidence="1" id="KW-0802">TPR repeat</keyword>
<geneLocation type="plasmid" evidence="4">
    <name>ppaby5</name>
</geneLocation>
<evidence type="ECO:0000313" key="4">
    <source>
        <dbReference type="Proteomes" id="UP000187059"/>
    </source>
</evidence>
<feature type="coiled-coil region" evidence="2">
    <location>
        <begin position="206"/>
        <end position="233"/>
    </location>
</feature>
<dbReference type="InterPro" id="IPR011990">
    <property type="entry name" value="TPR-like_helical_dom_sf"/>
</dbReference>
<dbReference type="PANTHER" id="PTHR12558">
    <property type="entry name" value="CELL DIVISION CYCLE 16,23,27"/>
    <property type="match status" value="1"/>
</dbReference>
<dbReference type="AlphaFoldDB" id="A0A1P8ULU1"/>
<reference evidence="3 4" key="1">
    <citation type="submission" date="2016-04" db="EMBL/GenBank/DDBJ databases">
        <title>Deep-sea bacteria in the southern Pacific.</title>
        <authorList>
            <person name="Tang K."/>
        </authorList>
    </citation>
    <scope>NUCLEOTIDE SEQUENCE [LARGE SCALE GENOMIC DNA]</scope>
    <source>
        <strain evidence="3 4">JLT2014</strain>
        <plasmid evidence="4">ppaby5</plasmid>
    </source>
</reference>
<dbReference type="Gene3D" id="1.25.40.10">
    <property type="entry name" value="Tetratricopeptide repeat domain"/>
    <property type="match status" value="2"/>
</dbReference>